<dbReference type="SUPFAM" id="SSF56281">
    <property type="entry name" value="Metallo-hydrolase/oxidoreductase"/>
    <property type="match status" value="1"/>
</dbReference>
<name>A0A1W1UFG5_DESTI</name>
<dbReference type="InterPro" id="IPR041712">
    <property type="entry name" value="DHPS-like_MBL-fold"/>
</dbReference>
<dbReference type="PANTHER" id="PTHR13754:SF13">
    <property type="entry name" value="METALLO-BETA-LACTAMASE SUPERFAMILY PROTEIN (AFU_ORTHOLOGUE AFUA_3G07630)"/>
    <property type="match status" value="1"/>
</dbReference>
<evidence type="ECO:0000313" key="1">
    <source>
        <dbReference type="EMBL" id="SMB79789.1"/>
    </source>
</evidence>
<organism evidence="1 2">
    <name type="scientific">Desulfonispora thiosulfatigenes DSM 11270</name>
    <dbReference type="NCBI Taxonomy" id="656914"/>
    <lineage>
        <taxon>Bacteria</taxon>
        <taxon>Bacillati</taxon>
        <taxon>Bacillota</taxon>
        <taxon>Clostridia</taxon>
        <taxon>Eubacteriales</taxon>
        <taxon>Peptococcaceae</taxon>
        <taxon>Desulfonispora</taxon>
    </lineage>
</organism>
<keyword evidence="2" id="KW-1185">Reference proteome</keyword>
<dbReference type="CDD" id="cd07713">
    <property type="entry name" value="DHPS-like_MBL-fold"/>
    <property type="match status" value="1"/>
</dbReference>
<dbReference type="InterPro" id="IPR036866">
    <property type="entry name" value="RibonucZ/Hydroxyglut_hydro"/>
</dbReference>
<evidence type="ECO:0000313" key="2">
    <source>
        <dbReference type="Proteomes" id="UP000192731"/>
    </source>
</evidence>
<dbReference type="PANTHER" id="PTHR13754">
    <property type="entry name" value="METALLO-BETA-LACTAMASE SUPERFAMILY PROTEIN"/>
    <property type="match status" value="1"/>
</dbReference>
<dbReference type="AlphaFoldDB" id="A0A1W1UFG5"/>
<dbReference type="EMBL" id="FWWT01000005">
    <property type="protein sequence ID" value="SMB79789.1"/>
    <property type="molecule type" value="Genomic_DNA"/>
</dbReference>
<dbReference type="InterPro" id="IPR052926">
    <property type="entry name" value="Metallo-beta-lactamase_dom"/>
</dbReference>
<proteinExistence type="predicted"/>
<accession>A0A1W1UFG5</accession>
<dbReference type="Gene3D" id="3.60.15.10">
    <property type="entry name" value="Ribonuclease Z/Hydroxyacylglutathione hydrolase-like"/>
    <property type="match status" value="1"/>
</dbReference>
<dbReference type="STRING" id="656914.SAMN00017405_0798"/>
<protein>
    <submittedName>
        <fullName evidence="1">Beta-lactamase domain protein</fullName>
    </submittedName>
</protein>
<sequence>MVFTNFKVDTEYANLDEKMVIKENGNYIMDKFLDEIALGIKTEKGLFVIVGCSHVGIVNILDTISERINMNIYGVIGGTHLVNSDEEKIKRVISYLKEKKIKLVGVSHCTGEKAEKMLKEELEEFFNNNTGNVFVYE</sequence>
<reference evidence="1 2" key="1">
    <citation type="submission" date="2017-04" db="EMBL/GenBank/DDBJ databases">
        <authorList>
            <person name="Afonso C.L."/>
            <person name="Miller P.J."/>
            <person name="Scott M.A."/>
            <person name="Spackman E."/>
            <person name="Goraichik I."/>
            <person name="Dimitrov K.M."/>
            <person name="Suarez D.L."/>
            <person name="Swayne D.E."/>
        </authorList>
    </citation>
    <scope>NUCLEOTIDE SEQUENCE [LARGE SCALE GENOMIC DNA]</scope>
    <source>
        <strain evidence="1 2">DSM 11270</strain>
    </source>
</reference>
<dbReference type="GO" id="GO:0016740">
    <property type="term" value="F:transferase activity"/>
    <property type="evidence" value="ECO:0007669"/>
    <property type="project" value="TreeGrafter"/>
</dbReference>
<dbReference type="Proteomes" id="UP000192731">
    <property type="component" value="Unassembled WGS sequence"/>
</dbReference>
<dbReference type="RefSeq" id="WP_242941895.1">
    <property type="nucleotide sequence ID" value="NZ_FWWT01000005.1"/>
</dbReference>
<gene>
    <name evidence="1" type="ORF">SAMN00017405_0798</name>
</gene>